<organism evidence="6 7">
    <name type="scientific">Hyalangium rubrum</name>
    <dbReference type="NCBI Taxonomy" id="3103134"/>
    <lineage>
        <taxon>Bacteria</taxon>
        <taxon>Pseudomonadati</taxon>
        <taxon>Myxococcota</taxon>
        <taxon>Myxococcia</taxon>
        <taxon>Myxococcales</taxon>
        <taxon>Cystobacterineae</taxon>
        <taxon>Archangiaceae</taxon>
        <taxon>Hyalangium</taxon>
    </lineage>
</organism>
<keyword evidence="7" id="KW-1185">Reference proteome</keyword>
<keyword evidence="3 4" id="KW-0732">Signal</keyword>
<comment type="caution">
    <text evidence="6">The sequence shown here is derived from an EMBL/GenBank/DDBJ whole genome shotgun (WGS) entry which is preliminary data.</text>
</comment>
<sequence>MSRAPHWKRSVRSLVLPSLLLGLATGCDAGGELTEEPVSPLSTHQAALSTAPTEVILDAVADAYVTTNMPGANFGTSSSMTIDRGIAEVYVRFNLASIPAGARIASVMLQAVAYDGWAYNGDGSVYTYLVTDDTWSETGLNWYTRPAASTERLGGWWLWYGGTAKLQYGANWSPKLMAPVQEALDSDGLISFRLASPGYKTLYRSREHGIPDERPKLIVRYFPPAAPAVLEPEADAYIDTANALTNFGTSETLTLDKGDRSAYLRFNLGGIPSGAAVSSVSLQAVGYSGSNLIDDWSVYTYLVSNDAWSETGITWHNRPEDAPSQSFVAEPGQSDLGSWWLEFAPNKPLNQLGLNAHQRLSAPVQRALDSDKLISFRLNSVGALGHYRSREYPDAAMRPKLTVHYAYPPVPATLQVAVLSTEADAHVMSASPGTNHGTGATLIVDRGLSETFLRFNLASIPATARIAAVSLVTTSHGGYAYGNDGSVYTHLVPNDTWSETGITWNNKPAISGSNLGAWWLWNGNGKYGIQMGINSNPLLVDPVKQAHQTDGLISFRLNSPGYLTHYYSRESSNTEIHWPTLLVYYFMPATTP</sequence>
<evidence type="ECO:0000256" key="1">
    <source>
        <dbReference type="ARBA" id="ARBA00004613"/>
    </source>
</evidence>
<evidence type="ECO:0000313" key="6">
    <source>
        <dbReference type="EMBL" id="MDY7229395.1"/>
    </source>
</evidence>
<dbReference type="InterPro" id="IPR055372">
    <property type="entry name" value="CBM96"/>
</dbReference>
<reference evidence="6 7" key="1">
    <citation type="submission" date="2023-12" db="EMBL/GenBank/DDBJ databases">
        <title>the genome sequence of Hyalangium sp. s54d21.</title>
        <authorList>
            <person name="Zhang X."/>
        </authorList>
    </citation>
    <scope>NUCLEOTIDE SEQUENCE [LARGE SCALE GENOMIC DNA]</scope>
    <source>
        <strain evidence="7">s54d21</strain>
    </source>
</reference>
<evidence type="ECO:0000256" key="4">
    <source>
        <dbReference type="SAM" id="SignalP"/>
    </source>
</evidence>
<gene>
    <name evidence="6" type="ORF">SYV04_23580</name>
</gene>
<proteinExistence type="predicted"/>
<feature type="signal peptide" evidence="4">
    <location>
        <begin position="1"/>
        <end position="29"/>
    </location>
</feature>
<comment type="subcellular location">
    <subcellularLocation>
        <location evidence="1">Secreted</location>
    </subcellularLocation>
</comment>
<dbReference type="Pfam" id="PF24517">
    <property type="entry name" value="CBM96"/>
    <property type="match status" value="3"/>
</dbReference>
<dbReference type="PROSITE" id="PS51257">
    <property type="entry name" value="PROKAR_LIPOPROTEIN"/>
    <property type="match status" value="1"/>
</dbReference>
<protein>
    <submittedName>
        <fullName evidence="6">DNRLRE domain-containing protein</fullName>
    </submittedName>
</protein>
<feature type="domain" description="Carbohydrate-binding module family 96" evidence="5">
    <location>
        <begin position="228"/>
        <end position="322"/>
    </location>
</feature>
<dbReference type="RefSeq" id="WP_321548121.1">
    <property type="nucleotide sequence ID" value="NZ_JAXIVS010000008.1"/>
</dbReference>
<evidence type="ECO:0000313" key="7">
    <source>
        <dbReference type="Proteomes" id="UP001291309"/>
    </source>
</evidence>
<evidence type="ECO:0000259" key="5">
    <source>
        <dbReference type="Pfam" id="PF24517"/>
    </source>
</evidence>
<feature type="chain" id="PRO_5047416140" evidence="4">
    <location>
        <begin position="30"/>
        <end position="592"/>
    </location>
</feature>
<feature type="domain" description="Carbohydrate-binding module family 96" evidence="5">
    <location>
        <begin position="418"/>
        <end position="574"/>
    </location>
</feature>
<dbReference type="Proteomes" id="UP001291309">
    <property type="component" value="Unassembled WGS sequence"/>
</dbReference>
<keyword evidence="2" id="KW-0964">Secreted</keyword>
<name>A0ABU5H7S8_9BACT</name>
<feature type="domain" description="Carbohydrate-binding module family 96" evidence="5">
    <location>
        <begin position="57"/>
        <end position="219"/>
    </location>
</feature>
<dbReference type="NCBIfam" id="NF033679">
    <property type="entry name" value="DNRLRE_dom"/>
    <property type="match status" value="3"/>
</dbReference>
<evidence type="ECO:0000256" key="3">
    <source>
        <dbReference type="ARBA" id="ARBA00022729"/>
    </source>
</evidence>
<accession>A0ABU5H7S8</accession>
<evidence type="ECO:0000256" key="2">
    <source>
        <dbReference type="ARBA" id="ARBA00022525"/>
    </source>
</evidence>
<dbReference type="EMBL" id="JAXIVS010000008">
    <property type="protein sequence ID" value="MDY7229395.1"/>
    <property type="molecule type" value="Genomic_DNA"/>
</dbReference>